<dbReference type="Gene3D" id="3.40.50.300">
    <property type="entry name" value="P-loop containing nucleotide triphosphate hydrolases"/>
    <property type="match status" value="2"/>
</dbReference>
<evidence type="ECO:0000256" key="6">
    <source>
        <dbReference type="ARBA" id="ARBA00022840"/>
    </source>
</evidence>
<dbReference type="GO" id="GO:0006310">
    <property type="term" value="P:DNA recombination"/>
    <property type="evidence" value="ECO:0007669"/>
    <property type="project" value="InterPro"/>
</dbReference>
<dbReference type="GO" id="GO:0043590">
    <property type="term" value="C:bacterial nucleoid"/>
    <property type="evidence" value="ECO:0007669"/>
    <property type="project" value="TreeGrafter"/>
</dbReference>
<evidence type="ECO:0000256" key="8">
    <source>
        <dbReference type="ARBA" id="ARBA00023235"/>
    </source>
</evidence>
<evidence type="ECO:0000256" key="9">
    <source>
        <dbReference type="ARBA" id="ARBA00034617"/>
    </source>
</evidence>
<dbReference type="CDD" id="cd18794">
    <property type="entry name" value="SF2_C_RecQ"/>
    <property type="match status" value="1"/>
</dbReference>
<evidence type="ECO:0000256" key="3">
    <source>
        <dbReference type="ARBA" id="ARBA00022741"/>
    </source>
</evidence>
<dbReference type="GO" id="GO:0003677">
    <property type="term" value="F:DNA binding"/>
    <property type="evidence" value="ECO:0007669"/>
    <property type="project" value="UniProtKB-KW"/>
</dbReference>
<evidence type="ECO:0000256" key="2">
    <source>
        <dbReference type="ARBA" id="ARBA00022723"/>
    </source>
</evidence>
<dbReference type="InterPro" id="IPR036388">
    <property type="entry name" value="WH-like_DNA-bd_sf"/>
</dbReference>
<comment type="caution">
    <text evidence="16">The sequence shown here is derived from an EMBL/GenBank/DDBJ whole genome shotgun (WGS) entry which is preliminary data.</text>
</comment>
<dbReference type="InterPro" id="IPR004589">
    <property type="entry name" value="DNA_helicase_ATP-dep_RecQ"/>
</dbReference>
<dbReference type="Pfam" id="PF00271">
    <property type="entry name" value="Helicase_C"/>
    <property type="match status" value="1"/>
</dbReference>
<feature type="domain" description="Helicase ATP-binding" evidence="14">
    <location>
        <begin position="6"/>
        <end position="174"/>
    </location>
</feature>
<dbReference type="GO" id="GO:0005737">
    <property type="term" value="C:cytoplasm"/>
    <property type="evidence" value="ECO:0007669"/>
    <property type="project" value="TreeGrafter"/>
</dbReference>
<organism evidence="16 17">
    <name type="scientific">Lunatimonas lonarensis</name>
    <dbReference type="NCBI Taxonomy" id="1232681"/>
    <lineage>
        <taxon>Bacteria</taxon>
        <taxon>Pseudomonadati</taxon>
        <taxon>Bacteroidota</taxon>
        <taxon>Cytophagia</taxon>
        <taxon>Cytophagales</taxon>
        <taxon>Cyclobacteriaceae</taxon>
    </lineage>
</organism>
<dbReference type="PANTHER" id="PTHR13710">
    <property type="entry name" value="DNA HELICASE RECQ FAMILY MEMBER"/>
    <property type="match status" value="1"/>
</dbReference>
<dbReference type="EMBL" id="AQHR01000088">
    <property type="protein sequence ID" value="EON76324.1"/>
    <property type="molecule type" value="Genomic_DNA"/>
</dbReference>
<dbReference type="FunFam" id="3.40.50.300:FF:001389">
    <property type="entry name" value="ATP-dependent DNA helicase RecQ"/>
    <property type="match status" value="1"/>
</dbReference>
<dbReference type="Pfam" id="PF16124">
    <property type="entry name" value="RecQ_Zn_bind"/>
    <property type="match status" value="1"/>
</dbReference>
<keyword evidence="8" id="KW-0413">Isomerase</keyword>
<dbReference type="CDD" id="cd17920">
    <property type="entry name" value="DEXHc_RecQ"/>
    <property type="match status" value="1"/>
</dbReference>
<dbReference type="Proteomes" id="UP000013909">
    <property type="component" value="Unassembled WGS sequence"/>
</dbReference>
<dbReference type="PROSITE" id="PS51192">
    <property type="entry name" value="HELICASE_ATP_BIND_1"/>
    <property type="match status" value="1"/>
</dbReference>
<gene>
    <name evidence="16" type="ORF">ADIS_3452</name>
</gene>
<keyword evidence="5 16" id="KW-0347">Helicase</keyword>
<dbReference type="PANTHER" id="PTHR13710:SF105">
    <property type="entry name" value="ATP-DEPENDENT DNA HELICASE Q1"/>
    <property type="match status" value="1"/>
</dbReference>
<evidence type="ECO:0000256" key="5">
    <source>
        <dbReference type="ARBA" id="ARBA00022806"/>
    </source>
</evidence>
<dbReference type="STRING" id="1232681.ADIS_3452"/>
<keyword evidence="3" id="KW-0547">Nucleotide-binding</keyword>
<dbReference type="GO" id="GO:0016787">
    <property type="term" value="F:hydrolase activity"/>
    <property type="evidence" value="ECO:0007669"/>
    <property type="project" value="UniProtKB-KW"/>
</dbReference>
<dbReference type="SMART" id="SM00490">
    <property type="entry name" value="HELICc"/>
    <property type="match status" value="1"/>
</dbReference>
<evidence type="ECO:0000313" key="16">
    <source>
        <dbReference type="EMBL" id="EON76324.1"/>
    </source>
</evidence>
<name>R7ZQN6_9BACT</name>
<dbReference type="GO" id="GO:0043138">
    <property type="term" value="F:3'-5' DNA helicase activity"/>
    <property type="evidence" value="ECO:0007669"/>
    <property type="project" value="UniProtKB-EC"/>
</dbReference>
<keyword evidence="13" id="KW-0175">Coiled coil</keyword>
<evidence type="ECO:0000256" key="7">
    <source>
        <dbReference type="ARBA" id="ARBA00023125"/>
    </source>
</evidence>
<dbReference type="PROSITE" id="PS51194">
    <property type="entry name" value="HELICASE_CTER"/>
    <property type="match status" value="1"/>
</dbReference>
<dbReference type="NCBIfam" id="TIGR00614">
    <property type="entry name" value="recQ_fam"/>
    <property type="match status" value="1"/>
</dbReference>
<keyword evidence="6" id="KW-0067">ATP-binding</keyword>
<evidence type="ECO:0000256" key="1">
    <source>
        <dbReference type="ARBA" id="ARBA00005446"/>
    </source>
</evidence>
<evidence type="ECO:0000259" key="14">
    <source>
        <dbReference type="PROSITE" id="PS51192"/>
    </source>
</evidence>
<dbReference type="InterPro" id="IPR032284">
    <property type="entry name" value="RecQ_Zn-bd"/>
</dbReference>
<dbReference type="InterPro" id="IPR027417">
    <property type="entry name" value="P-loop_NTPase"/>
</dbReference>
<evidence type="ECO:0000313" key="17">
    <source>
        <dbReference type="Proteomes" id="UP000013909"/>
    </source>
</evidence>
<dbReference type="GO" id="GO:0009378">
    <property type="term" value="F:four-way junction helicase activity"/>
    <property type="evidence" value="ECO:0007669"/>
    <property type="project" value="TreeGrafter"/>
</dbReference>
<dbReference type="GO" id="GO:0005524">
    <property type="term" value="F:ATP binding"/>
    <property type="evidence" value="ECO:0007669"/>
    <property type="project" value="UniProtKB-KW"/>
</dbReference>
<dbReference type="PATRIC" id="fig|1288963.3.peg.3444"/>
<dbReference type="GO" id="GO:0046872">
    <property type="term" value="F:metal ion binding"/>
    <property type="evidence" value="ECO:0007669"/>
    <property type="project" value="UniProtKB-KW"/>
</dbReference>
<protein>
    <recommendedName>
        <fullName evidence="11">ATP-dependent DNA helicase RecQ</fullName>
        <ecNumber evidence="10">5.6.2.4</ecNumber>
    </recommendedName>
    <alternativeName>
        <fullName evidence="12">DNA 3'-5' helicase RecQ</fullName>
    </alternativeName>
</protein>
<comment type="similarity">
    <text evidence="1">Belongs to the helicase family. RecQ subfamily.</text>
</comment>
<keyword evidence="7" id="KW-0238">DNA-binding</keyword>
<evidence type="ECO:0000256" key="11">
    <source>
        <dbReference type="ARBA" id="ARBA00044535"/>
    </source>
</evidence>
<keyword evidence="2" id="KW-0479">Metal-binding</keyword>
<dbReference type="SUPFAM" id="SSF52540">
    <property type="entry name" value="P-loop containing nucleoside triphosphate hydrolases"/>
    <property type="match status" value="1"/>
</dbReference>
<evidence type="ECO:0000259" key="15">
    <source>
        <dbReference type="PROSITE" id="PS51194"/>
    </source>
</evidence>
<dbReference type="Pfam" id="PF00270">
    <property type="entry name" value="DEAD"/>
    <property type="match status" value="1"/>
</dbReference>
<proteinExistence type="inferred from homology"/>
<dbReference type="AlphaFoldDB" id="R7ZQN6"/>
<evidence type="ECO:0000256" key="12">
    <source>
        <dbReference type="ARBA" id="ARBA00044550"/>
    </source>
</evidence>
<dbReference type="EC" id="5.6.2.4" evidence="10"/>
<dbReference type="InterPro" id="IPR014001">
    <property type="entry name" value="Helicase_ATP-bd"/>
</dbReference>
<comment type="catalytic activity">
    <reaction evidence="9">
        <text>Couples ATP hydrolysis with the unwinding of duplex DNA by translocating in the 3'-5' direction.</text>
        <dbReference type="EC" id="5.6.2.4"/>
    </reaction>
</comment>
<feature type="coiled-coil region" evidence="13">
    <location>
        <begin position="182"/>
        <end position="209"/>
    </location>
</feature>
<evidence type="ECO:0000256" key="13">
    <source>
        <dbReference type="SAM" id="Coils"/>
    </source>
</evidence>
<dbReference type="GO" id="GO:0006281">
    <property type="term" value="P:DNA repair"/>
    <property type="evidence" value="ECO:0007669"/>
    <property type="project" value="TreeGrafter"/>
</dbReference>
<keyword evidence="4" id="KW-0378">Hydrolase</keyword>
<accession>R7ZQN6</accession>
<dbReference type="Gene3D" id="1.10.10.10">
    <property type="entry name" value="Winged helix-like DNA-binding domain superfamily/Winged helix DNA-binding domain"/>
    <property type="match status" value="1"/>
</dbReference>
<dbReference type="GO" id="GO:0030894">
    <property type="term" value="C:replisome"/>
    <property type="evidence" value="ECO:0007669"/>
    <property type="project" value="TreeGrafter"/>
</dbReference>
<feature type="domain" description="Helicase C-terminal" evidence="15">
    <location>
        <begin position="198"/>
        <end position="348"/>
    </location>
</feature>
<evidence type="ECO:0000256" key="10">
    <source>
        <dbReference type="ARBA" id="ARBA00034808"/>
    </source>
</evidence>
<dbReference type="InterPro" id="IPR011545">
    <property type="entry name" value="DEAD/DEAH_box_helicase_dom"/>
</dbReference>
<keyword evidence="17" id="KW-1185">Reference proteome</keyword>
<reference evidence="16 17" key="1">
    <citation type="submission" date="2013-02" db="EMBL/GenBank/DDBJ databases">
        <title>A novel strain isolated from Lonar lake, Maharashtra, India.</title>
        <authorList>
            <person name="Singh A."/>
        </authorList>
    </citation>
    <scope>NUCLEOTIDE SEQUENCE [LARGE SCALE GENOMIC DNA]</scope>
    <source>
        <strain evidence="16 17">AK24</strain>
    </source>
</reference>
<evidence type="ECO:0000256" key="4">
    <source>
        <dbReference type="ARBA" id="ARBA00022801"/>
    </source>
</evidence>
<dbReference type="SMART" id="SM00487">
    <property type="entry name" value="DEXDc"/>
    <property type="match status" value="1"/>
</dbReference>
<sequence>MQEDIVLSAAMGRDTLAILPTGGGKSLCFQVPALMHDGICVVVSPLIALMKDQVDNLRKKGVKAVAIFSGMRPREIDRALDNCVYGDIKFLYVSPERLKTELFLARFERMNVSLIAVDEAHCISQWGYDFRPHYLEIGALRSIHPQVPCIALTATATLDVRQDIVDKLLLKNCAVFAQSAKRENLSLVVREAENKFEKAQEVLRKVKGTGIIYVRNRKGTKQISDQLNRTGVSATYYHAGLNAEDRTARQADWISGEVRVMVATNAFGMGIDKPDVRVVLHLDLPENIESYYQEAGRAGRDGLRAFAVLFYSPLDLEQLRSRAAQVYPPLEFIRRVYQCLANQYRIAVGSSEMGSYDFDLHTFTQTYQLDPLLTYHALKVMQEESLLLLSEGFATPSTLHVPVSQSQLYEVQVRYAPLDALIKVLLRMYGGELFSGYVKIQEARLGQVLGISEAQVTKMLQQLDGMNVVAYHPRKDQPQVTFLTPRFDAGKLPLDQKRISQRRELAMSKAEAMASYAENTRTCRGWVLLDYFGESSDGSCGVCDICIQQSKSQSGRNGVQQIRQKILATLAGGNGFFLRDLLSATGYADSREAAEVIRSLEDEELIHTSTDGKITLVSS</sequence>
<dbReference type="InterPro" id="IPR001650">
    <property type="entry name" value="Helicase_C-like"/>
</dbReference>